<sequence>MGDVTSNVAVGVTDHMRLTEDLRSGFYVGSGQIQAFVDQYLLFFLNWFPRDSWPTKPIGAGLYAVDLFWGRSRYGEDHNVSLGFVGDQIFTLGGWYILGLFAILATIIVIRHTLARYSGTIRHAPLIAFDAMLLTYFWGGMASFGARVWFAVLPLIALALISRVMTGGGKKGLGFAGLMSGARDCPRM</sequence>
<reference evidence="2 3" key="1">
    <citation type="journal article" date="2013" name="Genome Announc.">
        <title>Draft Genome Sequence of a Hexachlorocyclohexane-Degrading Bacterium, Sphingobium baderi Strain LL03T.</title>
        <authorList>
            <person name="Kaur J."/>
            <person name="Verma H."/>
            <person name="Tripathi C."/>
            <person name="Khurana J.P."/>
            <person name="Lal R."/>
        </authorList>
    </citation>
    <scope>NUCLEOTIDE SEQUENCE [LARGE SCALE GENOMIC DNA]</scope>
    <source>
        <strain evidence="2 3">LL03</strain>
    </source>
</reference>
<keyword evidence="3" id="KW-1185">Reference proteome</keyword>
<keyword evidence="1" id="KW-0472">Membrane</keyword>
<keyword evidence="1" id="KW-1133">Transmembrane helix</keyword>
<feature type="transmembrane region" description="Helical" evidence="1">
    <location>
        <begin position="89"/>
        <end position="109"/>
    </location>
</feature>
<keyword evidence="1" id="KW-0812">Transmembrane</keyword>
<dbReference type="AlphaFoldDB" id="T0GXT7"/>
<evidence type="ECO:0000256" key="1">
    <source>
        <dbReference type="SAM" id="Phobius"/>
    </source>
</evidence>
<protein>
    <submittedName>
        <fullName evidence="2">Uncharacterized protein</fullName>
    </submittedName>
</protein>
<dbReference type="Proteomes" id="UP000015524">
    <property type="component" value="Unassembled WGS sequence"/>
</dbReference>
<feature type="transmembrane region" description="Helical" evidence="1">
    <location>
        <begin position="144"/>
        <end position="161"/>
    </location>
</feature>
<organism evidence="2 3">
    <name type="scientific">Sphingobium baderi LL03</name>
    <dbReference type="NCBI Taxonomy" id="1114964"/>
    <lineage>
        <taxon>Bacteria</taxon>
        <taxon>Pseudomonadati</taxon>
        <taxon>Pseudomonadota</taxon>
        <taxon>Alphaproteobacteria</taxon>
        <taxon>Sphingomonadales</taxon>
        <taxon>Sphingomonadaceae</taxon>
        <taxon>Sphingobium</taxon>
    </lineage>
</organism>
<dbReference type="PATRIC" id="fig|1114964.3.peg.727"/>
<evidence type="ECO:0000313" key="3">
    <source>
        <dbReference type="Proteomes" id="UP000015524"/>
    </source>
</evidence>
<gene>
    <name evidence="2" type="ORF">L485_03835</name>
</gene>
<dbReference type="EMBL" id="ATIB01000031">
    <property type="protein sequence ID" value="EQB04738.1"/>
    <property type="molecule type" value="Genomic_DNA"/>
</dbReference>
<accession>T0GXT7</accession>
<dbReference type="eggNOG" id="ENOG5031FA1">
    <property type="taxonomic scope" value="Bacteria"/>
</dbReference>
<feature type="transmembrane region" description="Helical" evidence="1">
    <location>
        <begin position="121"/>
        <end position="138"/>
    </location>
</feature>
<name>T0GXT7_9SPHN</name>
<proteinExistence type="predicted"/>
<evidence type="ECO:0000313" key="2">
    <source>
        <dbReference type="EMBL" id="EQB04738.1"/>
    </source>
</evidence>
<comment type="caution">
    <text evidence="2">The sequence shown here is derived from an EMBL/GenBank/DDBJ whole genome shotgun (WGS) entry which is preliminary data.</text>
</comment>